<dbReference type="OrthoDB" id="8280747at2"/>
<protein>
    <submittedName>
        <fullName evidence="4">NADP-dependent 3-hydroxy acid dehydrogenase YdfG</fullName>
    </submittedName>
</protein>
<dbReference type="SUPFAM" id="SSF51735">
    <property type="entry name" value="NAD(P)-binding Rossmann-fold domains"/>
    <property type="match status" value="1"/>
</dbReference>
<evidence type="ECO:0000256" key="2">
    <source>
        <dbReference type="ARBA" id="ARBA00023002"/>
    </source>
</evidence>
<name>A0A1R3WUS6_9RHOB</name>
<accession>A0A1R3WUS6</accession>
<evidence type="ECO:0000256" key="3">
    <source>
        <dbReference type="RuleBase" id="RU000363"/>
    </source>
</evidence>
<comment type="similarity">
    <text evidence="1 3">Belongs to the short-chain dehydrogenases/reductases (SDR) family.</text>
</comment>
<evidence type="ECO:0000313" key="4">
    <source>
        <dbReference type="EMBL" id="SIT81842.1"/>
    </source>
</evidence>
<dbReference type="CDD" id="cd05233">
    <property type="entry name" value="SDR_c"/>
    <property type="match status" value="1"/>
</dbReference>
<dbReference type="STRING" id="515897.SAMN05421849_1562"/>
<dbReference type="GO" id="GO:0016491">
    <property type="term" value="F:oxidoreductase activity"/>
    <property type="evidence" value="ECO:0007669"/>
    <property type="project" value="UniProtKB-KW"/>
</dbReference>
<dbReference type="PRINTS" id="PR00080">
    <property type="entry name" value="SDRFAMILY"/>
</dbReference>
<organism evidence="4 5">
    <name type="scientific">Pontibaca methylaminivorans</name>
    <dbReference type="NCBI Taxonomy" id="515897"/>
    <lineage>
        <taxon>Bacteria</taxon>
        <taxon>Pseudomonadati</taxon>
        <taxon>Pseudomonadota</taxon>
        <taxon>Alphaproteobacteria</taxon>
        <taxon>Rhodobacterales</taxon>
        <taxon>Roseobacteraceae</taxon>
        <taxon>Pontibaca</taxon>
    </lineage>
</organism>
<keyword evidence="2" id="KW-0560">Oxidoreductase</keyword>
<dbReference type="AlphaFoldDB" id="A0A1R3WUS6"/>
<dbReference type="GO" id="GO:0016020">
    <property type="term" value="C:membrane"/>
    <property type="evidence" value="ECO:0007669"/>
    <property type="project" value="TreeGrafter"/>
</dbReference>
<evidence type="ECO:0000256" key="1">
    <source>
        <dbReference type="ARBA" id="ARBA00006484"/>
    </source>
</evidence>
<dbReference type="Pfam" id="PF00106">
    <property type="entry name" value="adh_short"/>
    <property type="match status" value="1"/>
</dbReference>
<sequence>MTTLTSEGVAVVTGASRGLGQAIALELVARGATVAGLARHADALAETAARASPAGAFHAFTCDVSHPDEVRDSFARIRQLGRIELLINNAAVYPRLDFLEETPESFCETVRINLCGYVNCSHSALQDMVEVGRGRILNVSTFACVDPLPASSAYSVSKGAGRILTRAMVSDLCDRFPGIVINNWMPGALATTMGVKDGTPPEVAARWGVNLALWHDPDISGTTWERDFEILPVRSLRRRLLDTLLLRGAPRPRRLGS</sequence>
<dbReference type="RefSeq" id="WP_076649236.1">
    <property type="nucleotide sequence ID" value="NZ_FTPS01000001.1"/>
</dbReference>
<gene>
    <name evidence="4" type="ORF">SAMN05421849_1562</name>
</gene>
<proteinExistence type="inferred from homology"/>
<evidence type="ECO:0000313" key="5">
    <source>
        <dbReference type="Proteomes" id="UP000192455"/>
    </source>
</evidence>
<dbReference type="Proteomes" id="UP000192455">
    <property type="component" value="Unassembled WGS sequence"/>
</dbReference>
<dbReference type="InterPro" id="IPR002347">
    <property type="entry name" value="SDR_fam"/>
</dbReference>
<dbReference type="Gene3D" id="3.40.50.720">
    <property type="entry name" value="NAD(P)-binding Rossmann-like Domain"/>
    <property type="match status" value="1"/>
</dbReference>
<dbReference type="PRINTS" id="PR00081">
    <property type="entry name" value="GDHRDH"/>
</dbReference>
<dbReference type="InterPro" id="IPR036291">
    <property type="entry name" value="NAD(P)-bd_dom_sf"/>
</dbReference>
<reference evidence="4 5" key="1">
    <citation type="submission" date="2017-01" db="EMBL/GenBank/DDBJ databases">
        <authorList>
            <person name="Mah S.A."/>
            <person name="Swanson W.J."/>
            <person name="Moy G.W."/>
            <person name="Vacquier V.D."/>
        </authorList>
    </citation>
    <scope>NUCLEOTIDE SEQUENCE [LARGE SCALE GENOMIC DNA]</scope>
    <source>
        <strain evidence="4 5">DSM 21219</strain>
    </source>
</reference>
<keyword evidence="5" id="KW-1185">Reference proteome</keyword>
<dbReference type="PANTHER" id="PTHR44196">
    <property type="entry name" value="DEHYDROGENASE/REDUCTASE SDR FAMILY MEMBER 7B"/>
    <property type="match status" value="1"/>
</dbReference>
<dbReference type="EMBL" id="FTPS01000001">
    <property type="protein sequence ID" value="SIT81842.1"/>
    <property type="molecule type" value="Genomic_DNA"/>
</dbReference>
<dbReference type="PANTHER" id="PTHR44196:SF1">
    <property type="entry name" value="DEHYDROGENASE_REDUCTASE SDR FAMILY MEMBER 7B"/>
    <property type="match status" value="1"/>
</dbReference>